<name>A0AAI9ZCM3_9PEZI</name>
<reference evidence="2" key="1">
    <citation type="submission" date="2021-06" db="EMBL/GenBank/DDBJ databases">
        <title>Comparative genomics, transcriptomics and evolutionary studies reveal genomic signatures of adaptation to plant cell wall in hemibiotrophic fungi.</title>
        <authorList>
            <consortium name="DOE Joint Genome Institute"/>
            <person name="Baroncelli R."/>
            <person name="Diaz J.F."/>
            <person name="Benocci T."/>
            <person name="Peng M."/>
            <person name="Battaglia E."/>
            <person name="Haridas S."/>
            <person name="Andreopoulos W."/>
            <person name="Labutti K."/>
            <person name="Pangilinan J."/>
            <person name="Floch G.L."/>
            <person name="Makela M.R."/>
            <person name="Henrissat B."/>
            <person name="Grigoriev I.V."/>
            <person name="Crouch J.A."/>
            <person name="De Vries R.P."/>
            <person name="Sukno S.A."/>
            <person name="Thon M.R."/>
        </authorList>
    </citation>
    <scope>NUCLEOTIDE SEQUENCE</scope>
    <source>
        <strain evidence="2">CBS 102054</strain>
    </source>
</reference>
<comment type="caution">
    <text evidence="2">The sequence shown here is derived from an EMBL/GenBank/DDBJ whole genome shotgun (WGS) entry which is preliminary data.</text>
</comment>
<protein>
    <submittedName>
        <fullName evidence="2">Uncharacterized protein</fullName>
    </submittedName>
</protein>
<gene>
    <name evidence="2" type="ORF">BDP81DRAFT_411719</name>
</gene>
<dbReference type="GeneID" id="85474032"/>
<feature type="compositionally biased region" description="Low complexity" evidence="1">
    <location>
        <begin position="150"/>
        <end position="163"/>
    </location>
</feature>
<sequence length="478" mass="52626">MVTSSGKDPERANRFAWILPAYPIPNFQREWLDLAAKLFNTDTLDILVTSGEKKEILALIALSITASSFGNQCRAQALHRTVYHAREMGQSKRPSARLAIISALLIYKLEPPPSWLEWDTMFYSSEGMLKAALALQSAVPAQDSSDGFFSASKETSTKSSEPSQLTSDPPSLPALRPWTRSITKSTTPSPPSKKRKAESNSPGEKKAAQQKEMANAKKIRSVGPKKKVTTPKKKRKGGSGIKSTAQVKSPKVGAKTPTRAATSSAKLSPTRQTRSAAAAKRQQPIDNSVRRIALASFIEDLKSSGWDDLEKCTLQLIKDGDFESHIFLAKTIMNDVYQRINDSVEDVPQLAHPIQPKEPTEPTQQPMERPMEVRQLAQYNPEEQPTDTPTKKRSRPRPTTTKQSAQTKQPKNTMDQHISPTKQGSQPFKFSPSSCMSDDVFNDTSPVRGAPPSASGLQHPNLASPPRFNISRNTIQAT</sequence>
<keyword evidence="3" id="KW-1185">Reference proteome</keyword>
<organism evidence="2 3">
    <name type="scientific">Colletotrichum phormii</name>
    <dbReference type="NCBI Taxonomy" id="359342"/>
    <lineage>
        <taxon>Eukaryota</taxon>
        <taxon>Fungi</taxon>
        <taxon>Dikarya</taxon>
        <taxon>Ascomycota</taxon>
        <taxon>Pezizomycotina</taxon>
        <taxon>Sordariomycetes</taxon>
        <taxon>Hypocreomycetidae</taxon>
        <taxon>Glomerellales</taxon>
        <taxon>Glomerellaceae</taxon>
        <taxon>Colletotrichum</taxon>
        <taxon>Colletotrichum acutatum species complex</taxon>
    </lineage>
</organism>
<dbReference type="Proteomes" id="UP001243989">
    <property type="component" value="Unassembled WGS sequence"/>
</dbReference>
<evidence type="ECO:0000256" key="1">
    <source>
        <dbReference type="SAM" id="MobiDB-lite"/>
    </source>
</evidence>
<feature type="region of interest" description="Disordered" evidence="1">
    <location>
        <begin position="353"/>
        <end position="478"/>
    </location>
</feature>
<feature type="region of interest" description="Disordered" evidence="1">
    <location>
        <begin position="144"/>
        <end position="284"/>
    </location>
</feature>
<proteinExistence type="predicted"/>
<accession>A0AAI9ZCM3</accession>
<feature type="compositionally biased region" description="Basic residues" evidence="1">
    <location>
        <begin position="217"/>
        <end position="237"/>
    </location>
</feature>
<dbReference type="AlphaFoldDB" id="A0AAI9ZCM3"/>
<dbReference type="RefSeq" id="XP_060437966.1">
    <property type="nucleotide sequence ID" value="XM_060589170.1"/>
</dbReference>
<feature type="compositionally biased region" description="Polar residues" evidence="1">
    <location>
        <begin position="259"/>
        <end position="275"/>
    </location>
</feature>
<feature type="compositionally biased region" description="Polar residues" evidence="1">
    <location>
        <begin position="403"/>
        <end position="436"/>
    </location>
</feature>
<evidence type="ECO:0000313" key="3">
    <source>
        <dbReference type="Proteomes" id="UP001243989"/>
    </source>
</evidence>
<dbReference type="EMBL" id="JAHMHQ010000041">
    <property type="protein sequence ID" value="KAK1621971.1"/>
    <property type="molecule type" value="Genomic_DNA"/>
</dbReference>
<evidence type="ECO:0000313" key="2">
    <source>
        <dbReference type="EMBL" id="KAK1621971.1"/>
    </source>
</evidence>